<protein>
    <recommendedName>
        <fullName evidence="1">RNA-directed DNA polymerase</fullName>
        <ecNumber evidence="1">2.7.7.49</ecNumber>
    </recommendedName>
</protein>
<keyword evidence="5" id="KW-1185">Reference proteome</keyword>
<dbReference type="FunFam" id="1.10.340.70:FF:000004">
    <property type="entry name" value="Retrovirus-related Pol polyprotein from transposon 297-like Protein"/>
    <property type="match status" value="1"/>
</dbReference>
<dbReference type="EC" id="2.7.7.49" evidence="1"/>
<dbReference type="Gene3D" id="3.30.420.10">
    <property type="entry name" value="Ribonuclease H-like superfamily/Ribonuclease H"/>
    <property type="match status" value="1"/>
</dbReference>
<evidence type="ECO:0000313" key="5">
    <source>
        <dbReference type="Proteomes" id="UP000318571"/>
    </source>
</evidence>
<reference evidence="4 5" key="1">
    <citation type="journal article" date="2018" name="Nat. Ecol. Evol.">
        <title>Genomic signatures of mitonuclear coevolution across populations of Tigriopus californicus.</title>
        <authorList>
            <person name="Barreto F.S."/>
            <person name="Watson E.T."/>
            <person name="Lima T.G."/>
            <person name="Willett C.S."/>
            <person name="Edmands S."/>
            <person name="Li W."/>
            <person name="Burton R.S."/>
        </authorList>
    </citation>
    <scope>NUCLEOTIDE SEQUENCE [LARGE SCALE GENOMIC DNA]</scope>
    <source>
        <strain evidence="4 5">San Diego</strain>
    </source>
</reference>
<gene>
    <name evidence="4" type="ORF">TCAL_15220</name>
</gene>
<dbReference type="SUPFAM" id="SSF53098">
    <property type="entry name" value="Ribonuclease H-like"/>
    <property type="match status" value="1"/>
</dbReference>
<evidence type="ECO:0000259" key="3">
    <source>
        <dbReference type="Pfam" id="PF17921"/>
    </source>
</evidence>
<feature type="domain" description="Integrase zinc-binding" evidence="3">
    <location>
        <begin position="145"/>
        <end position="199"/>
    </location>
</feature>
<dbReference type="OMA" id="DQANCET"/>
<proteinExistence type="predicted"/>
<organism evidence="4 5">
    <name type="scientific">Tigriopus californicus</name>
    <name type="common">Marine copepod</name>
    <dbReference type="NCBI Taxonomy" id="6832"/>
    <lineage>
        <taxon>Eukaryota</taxon>
        <taxon>Metazoa</taxon>
        <taxon>Ecdysozoa</taxon>
        <taxon>Arthropoda</taxon>
        <taxon>Crustacea</taxon>
        <taxon>Multicrustacea</taxon>
        <taxon>Hexanauplia</taxon>
        <taxon>Copepoda</taxon>
        <taxon>Harpacticoida</taxon>
        <taxon>Harpacticidae</taxon>
        <taxon>Tigriopus</taxon>
    </lineage>
</organism>
<dbReference type="GO" id="GO:0003964">
    <property type="term" value="F:RNA-directed DNA polymerase activity"/>
    <property type="evidence" value="ECO:0007669"/>
    <property type="project" value="UniProtKB-EC"/>
</dbReference>
<dbReference type="STRING" id="6832.A0A553NEE0"/>
<dbReference type="PANTHER" id="PTHR37984:SF7">
    <property type="entry name" value="INTEGRASE CATALYTIC DOMAIN-CONTAINING PROTEIN"/>
    <property type="match status" value="1"/>
</dbReference>
<accession>A0A553NEE0</accession>
<name>A0A553NEE0_TIGCA</name>
<feature type="compositionally biased region" description="Basic and acidic residues" evidence="2">
    <location>
        <begin position="429"/>
        <end position="446"/>
    </location>
</feature>
<comment type="caution">
    <text evidence="4">The sequence shown here is derived from an EMBL/GenBank/DDBJ whole genome shotgun (WGS) entry which is preliminary data.</text>
</comment>
<feature type="region of interest" description="Disordered" evidence="2">
    <location>
        <begin position="419"/>
        <end position="446"/>
    </location>
</feature>
<dbReference type="GO" id="GO:0003676">
    <property type="term" value="F:nucleic acid binding"/>
    <property type="evidence" value="ECO:0007669"/>
    <property type="project" value="InterPro"/>
</dbReference>
<evidence type="ECO:0000256" key="2">
    <source>
        <dbReference type="SAM" id="MobiDB-lite"/>
    </source>
</evidence>
<sequence>MPVIRLQEVKDPNQASVTNQGGMHINADANQWSTEQDGQSKMWNEFQSNVQSQMQTLRAESQVSLAKAQADQAAQLEEIKNMLFAMQDIQLAAESDDEYQELVRAIMEGFPKDCVSLTPYRKEETHLSCDDGIALHGCHGSRIVVPKSLRKEILRRLHSSHQGVTSTLRRSRQLVFWPGITSDIKSTAEACQQCQIHRPSLCKEPMMAKKETHFFSNVGCPEQLESDGGPQFTARETNSFLRRWGVEQRVSTPHFPQSPNGLAESAVKSVKTLMIKSGGKPSEMFAEGLLELRNTPKNAGLSPAEVLFGQALRTRIPAHKSLFSREWNERFQRFDESRLKEQQIRASETFNKGAQEHVPIQVGAQVRIQTPSTKKWDKLGRIVFRGRYRDYQIRTPSGKVLWRNRRYLYPVPEDNNKKIATDQANCETNEPRRSKRVRFEPDRLQA</sequence>
<evidence type="ECO:0000256" key="1">
    <source>
        <dbReference type="ARBA" id="ARBA00012493"/>
    </source>
</evidence>
<dbReference type="AlphaFoldDB" id="A0A553NEE0"/>
<dbReference type="InterPro" id="IPR041588">
    <property type="entry name" value="Integrase_H2C2"/>
</dbReference>
<dbReference type="Proteomes" id="UP000318571">
    <property type="component" value="Chromosome 10"/>
</dbReference>
<dbReference type="PANTHER" id="PTHR37984">
    <property type="entry name" value="PROTEIN CBG26694"/>
    <property type="match status" value="1"/>
</dbReference>
<dbReference type="InterPro" id="IPR012337">
    <property type="entry name" value="RNaseH-like_sf"/>
</dbReference>
<dbReference type="InterPro" id="IPR050951">
    <property type="entry name" value="Retrovirus_Pol_polyprotein"/>
</dbReference>
<dbReference type="EMBL" id="VCGU01000458">
    <property type="protein sequence ID" value="TRY63816.1"/>
    <property type="molecule type" value="Genomic_DNA"/>
</dbReference>
<evidence type="ECO:0000313" key="4">
    <source>
        <dbReference type="EMBL" id="TRY63816.1"/>
    </source>
</evidence>
<dbReference type="Gene3D" id="1.10.340.70">
    <property type="match status" value="1"/>
</dbReference>
<dbReference type="Pfam" id="PF17921">
    <property type="entry name" value="Integrase_H2C2"/>
    <property type="match status" value="1"/>
</dbReference>
<dbReference type="InterPro" id="IPR036397">
    <property type="entry name" value="RNaseH_sf"/>
</dbReference>